<dbReference type="PROSITE" id="PS00134">
    <property type="entry name" value="TRYPSIN_HIS"/>
    <property type="match status" value="1"/>
</dbReference>
<dbReference type="SMART" id="SM00020">
    <property type="entry name" value="Tryp_SPc"/>
    <property type="match status" value="1"/>
</dbReference>
<dbReference type="InterPro" id="IPR043504">
    <property type="entry name" value="Peptidase_S1_PA_chymotrypsin"/>
</dbReference>
<dbReference type="PANTHER" id="PTHR24256">
    <property type="entry name" value="TRYPTASE-RELATED"/>
    <property type="match status" value="1"/>
</dbReference>
<evidence type="ECO:0000256" key="1">
    <source>
        <dbReference type="ARBA" id="ARBA00023157"/>
    </source>
</evidence>
<feature type="chain" id="PRO_5046336822" description="Venom serine protease-like" evidence="4">
    <location>
        <begin position="24"/>
        <end position="404"/>
    </location>
</feature>
<evidence type="ECO:0000313" key="7">
    <source>
        <dbReference type="EnsemblMetazoa" id="XP_050504690.1"/>
    </source>
</evidence>
<keyword evidence="8" id="KW-1185">Reference proteome</keyword>
<dbReference type="InterPro" id="IPR018114">
    <property type="entry name" value="TRYPSIN_HIS"/>
</dbReference>
<keyword evidence="4" id="KW-0732">Signal</keyword>
<evidence type="ECO:0000256" key="3">
    <source>
        <dbReference type="PROSITE-ProRule" id="PRU00059"/>
    </source>
</evidence>
<dbReference type="Gene3D" id="2.60.120.290">
    <property type="entry name" value="Spermadhesin, CUB domain"/>
    <property type="match status" value="1"/>
</dbReference>
<evidence type="ECO:0000259" key="6">
    <source>
        <dbReference type="PROSITE" id="PS50240"/>
    </source>
</evidence>
<evidence type="ECO:0008006" key="9">
    <source>
        <dbReference type="Google" id="ProtNLM"/>
    </source>
</evidence>
<evidence type="ECO:0000256" key="2">
    <source>
        <dbReference type="ARBA" id="ARBA00024195"/>
    </source>
</evidence>
<dbReference type="SUPFAM" id="SSF49854">
    <property type="entry name" value="Spermadhesin, CUB domain"/>
    <property type="match status" value="1"/>
</dbReference>
<dbReference type="EnsemblMetazoa" id="XM_050648733.1">
    <property type="protein sequence ID" value="XP_050504690.1"/>
    <property type="gene ID" value="LOC126883333"/>
</dbReference>
<comment type="similarity">
    <text evidence="2">Belongs to the peptidase S1 family. CLIP subfamily.</text>
</comment>
<feature type="domain" description="CUB" evidence="5">
    <location>
        <begin position="28"/>
        <end position="142"/>
    </location>
</feature>
<proteinExistence type="inferred from homology"/>
<sequence length="404" mass="44505">MGVSGTLVVSTLLILYISRMAAAIDSVCDYRQQLTTGASYTFNNYGSPNSYPIGSDCRWWVQGDVDTRVYLTCTIDIPLTSNCGGDKFRVSLIGDGTYFSDARNYCGLQTISLVSTRNTLAVEMYSTIYSSGGVFSCSIKAVRNPVTTTTPAPTCDCGWKQATRIVGGDDTGVHEYPSMAALLDNSILEVICGAVILNQRYVMTAAHCPTIVTMDKMSILVGGWDMSQVDSTKEYEVSNYWKHPQYDANTQINDIAIVQSRYLIAFSLDVGPICLPFIYEQYNFNYQSVTLLGWGQTFYNGPSSDILQKVNVQVTNNSYCQKMMPGNQITQAQICTYASGKDACQHDSGGPVIWQDSVSRRLYAVGVISYGLGCATNRPAVNTRVTSYLDWIVNIIQDYGFCMK</sequence>
<dbReference type="PROSITE" id="PS50240">
    <property type="entry name" value="TRYPSIN_DOM"/>
    <property type="match status" value="1"/>
</dbReference>
<dbReference type="InterPro" id="IPR051487">
    <property type="entry name" value="Ser/Thr_Proteases_Immune/Dev"/>
</dbReference>
<dbReference type="InterPro" id="IPR001254">
    <property type="entry name" value="Trypsin_dom"/>
</dbReference>
<feature type="domain" description="Peptidase S1" evidence="6">
    <location>
        <begin position="165"/>
        <end position="397"/>
    </location>
</feature>
<dbReference type="GeneID" id="126883333"/>
<dbReference type="InterPro" id="IPR001314">
    <property type="entry name" value="Peptidase_S1A"/>
</dbReference>
<dbReference type="Proteomes" id="UP001652700">
    <property type="component" value="Unplaced"/>
</dbReference>
<dbReference type="PROSITE" id="PS01180">
    <property type="entry name" value="CUB"/>
    <property type="match status" value="1"/>
</dbReference>
<dbReference type="CDD" id="cd00190">
    <property type="entry name" value="Tryp_SPc"/>
    <property type="match status" value="1"/>
</dbReference>
<dbReference type="InterPro" id="IPR035914">
    <property type="entry name" value="Sperma_CUB_dom_sf"/>
</dbReference>
<dbReference type="InterPro" id="IPR000859">
    <property type="entry name" value="CUB_dom"/>
</dbReference>
<dbReference type="Pfam" id="PF00089">
    <property type="entry name" value="Trypsin"/>
    <property type="match status" value="1"/>
</dbReference>
<evidence type="ECO:0000313" key="8">
    <source>
        <dbReference type="Proteomes" id="UP001652700"/>
    </source>
</evidence>
<dbReference type="Gene3D" id="2.40.10.10">
    <property type="entry name" value="Trypsin-like serine proteases"/>
    <property type="match status" value="1"/>
</dbReference>
<comment type="caution">
    <text evidence="3">Lacks conserved residue(s) required for the propagation of feature annotation.</text>
</comment>
<dbReference type="InterPro" id="IPR009003">
    <property type="entry name" value="Peptidase_S1_PA"/>
</dbReference>
<dbReference type="SUPFAM" id="SSF50494">
    <property type="entry name" value="Trypsin-like serine proteases"/>
    <property type="match status" value="1"/>
</dbReference>
<keyword evidence="1" id="KW-1015">Disulfide bond</keyword>
<name>A0ABM5K3C6_DIAVI</name>
<feature type="signal peptide" evidence="4">
    <location>
        <begin position="1"/>
        <end position="23"/>
    </location>
</feature>
<protein>
    <recommendedName>
        <fullName evidence="9">Venom serine protease-like</fullName>
    </recommendedName>
</protein>
<reference evidence="7" key="1">
    <citation type="submission" date="2025-05" db="UniProtKB">
        <authorList>
            <consortium name="EnsemblMetazoa"/>
        </authorList>
    </citation>
    <scope>IDENTIFICATION</scope>
</reference>
<organism evidence="7 8">
    <name type="scientific">Diabrotica virgifera virgifera</name>
    <name type="common">western corn rootworm</name>
    <dbReference type="NCBI Taxonomy" id="50390"/>
    <lineage>
        <taxon>Eukaryota</taxon>
        <taxon>Metazoa</taxon>
        <taxon>Ecdysozoa</taxon>
        <taxon>Arthropoda</taxon>
        <taxon>Hexapoda</taxon>
        <taxon>Insecta</taxon>
        <taxon>Pterygota</taxon>
        <taxon>Neoptera</taxon>
        <taxon>Endopterygota</taxon>
        <taxon>Coleoptera</taxon>
        <taxon>Polyphaga</taxon>
        <taxon>Cucujiformia</taxon>
        <taxon>Chrysomeloidea</taxon>
        <taxon>Chrysomelidae</taxon>
        <taxon>Galerucinae</taxon>
        <taxon>Diabroticina</taxon>
        <taxon>Diabroticites</taxon>
        <taxon>Diabrotica</taxon>
    </lineage>
</organism>
<evidence type="ECO:0000259" key="5">
    <source>
        <dbReference type="PROSITE" id="PS01180"/>
    </source>
</evidence>
<dbReference type="PRINTS" id="PR00722">
    <property type="entry name" value="CHYMOTRYPSIN"/>
</dbReference>
<dbReference type="RefSeq" id="XP_050504690.1">
    <property type="nucleotide sequence ID" value="XM_050648733.1"/>
</dbReference>
<evidence type="ECO:0000256" key="4">
    <source>
        <dbReference type="SAM" id="SignalP"/>
    </source>
</evidence>
<dbReference type="CDD" id="cd00041">
    <property type="entry name" value="CUB"/>
    <property type="match status" value="1"/>
</dbReference>
<accession>A0ABM5K3C6</accession>